<keyword evidence="2" id="KW-0808">Transferase</keyword>
<proteinExistence type="predicted"/>
<dbReference type="PANTHER" id="PTHR47313">
    <property type="entry name" value="RIBOSOMAL RNA LARGE SUBUNIT METHYLTRANSFERASE K/L"/>
    <property type="match status" value="1"/>
</dbReference>
<keyword evidence="7" id="KW-1185">Reference proteome</keyword>
<dbReference type="InterPro" id="IPR053943">
    <property type="entry name" value="RlmKL-like_Mtase_CS"/>
</dbReference>
<evidence type="ECO:0000259" key="4">
    <source>
        <dbReference type="Pfam" id="PF02926"/>
    </source>
</evidence>
<dbReference type="Pfam" id="PF02926">
    <property type="entry name" value="THUMP"/>
    <property type="match status" value="1"/>
</dbReference>
<dbReference type="Pfam" id="PF22020">
    <property type="entry name" value="RlmL_1st"/>
    <property type="match status" value="1"/>
</dbReference>
<accession>A0AA37VDQ0</accession>
<dbReference type="PANTHER" id="PTHR47313:SF1">
    <property type="entry name" value="RIBOSOMAL RNA LARGE SUBUNIT METHYLTRANSFERASE K_L"/>
    <property type="match status" value="1"/>
</dbReference>
<sequence length="401" mass="42539">MTRPHAAFAVAAPGLAPLVADELRAIGLRPTAVEEAGVAFAAHDTGVWSANLRLRTASRVLVRLGQFRATDFRELERQARALAWETFVTADVTPRLRVTCRKSRLYHSDAVAGRVADAIAHRVGGRGGFASAAETEDEQDAGESSDAGDDALAPLIVVRFLHDECTVSVDSSGALLHRRGYRQAVGRAPLRETLAAAMLLAAGYDGSAPFVDPLCGSGTLPIEAALIARDLAPGRHRRFAFERWPNFDAARWAKLLADADTRAKPHAPSTIEGSDRDAGAIAAAAQNAVRAGVAADVRFTQRALSSLALSDEQPGWVVANPPYGKRVGESGALRDLWARLGDVLRVVAPGWRVALLGPDPALERQLRLPLSPALRTTNGGIPVRVLVGTVPADAAQDTRPA</sequence>
<dbReference type="RefSeq" id="WP_284348460.1">
    <property type="nucleotide sequence ID" value="NZ_BRXS01000001.1"/>
</dbReference>
<dbReference type="GO" id="GO:0003723">
    <property type="term" value="F:RNA binding"/>
    <property type="evidence" value="ECO:0007669"/>
    <property type="project" value="InterPro"/>
</dbReference>
<keyword evidence="1 6" id="KW-0489">Methyltransferase</keyword>
<feature type="domain" description="RlmL ferredoxin-like" evidence="5">
    <location>
        <begin position="8"/>
        <end position="61"/>
    </location>
</feature>
<dbReference type="Proteomes" id="UP001161325">
    <property type="component" value="Unassembled WGS sequence"/>
</dbReference>
<evidence type="ECO:0000313" key="6">
    <source>
        <dbReference type="EMBL" id="GLC24014.1"/>
    </source>
</evidence>
<dbReference type="Gene3D" id="3.40.50.150">
    <property type="entry name" value="Vaccinia Virus protein VP39"/>
    <property type="match status" value="1"/>
</dbReference>
<dbReference type="PROSITE" id="PS01261">
    <property type="entry name" value="UPF0020"/>
    <property type="match status" value="1"/>
</dbReference>
<name>A0AA37VDQ0_9BACT</name>
<feature type="domain" description="Ribosomal RNA large subunit methyltransferase K/L-like methyltransferase" evidence="3">
    <location>
        <begin position="179"/>
        <end position="368"/>
    </location>
</feature>
<evidence type="ECO:0000259" key="5">
    <source>
        <dbReference type="Pfam" id="PF22020"/>
    </source>
</evidence>
<dbReference type="AlphaFoldDB" id="A0AA37VDQ0"/>
<gene>
    <name evidence="6" type="ORF">rosag_05270</name>
</gene>
<evidence type="ECO:0000259" key="3">
    <source>
        <dbReference type="Pfam" id="PF01170"/>
    </source>
</evidence>
<evidence type="ECO:0000256" key="1">
    <source>
        <dbReference type="ARBA" id="ARBA00022603"/>
    </source>
</evidence>
<dbReference type="Gene3D" id="3.30.2130.30">
    <property type="match status" value="1"/>
</dbReference>
<reference evidence="6" key="1">
    <citation type="submission" date="2022-08" db="EMBL/GenBank/DDBJ databases">
        <title>Draft genome sequencing of Roseisolibacter agri AW1220.</title>
        <authorList>
            <person name="Tobiishi Y."/>
            <person name="Tonouchi A."/>
        </authorList>
    </citation>
    <scope>NUCLEOTIDE SEQUENCE</scope>
    <source>
        <strain evidence="6">AW1220</strain>
    </source>
</reference>
<dbReference type="InterPro" id="IPR000241">
    <property type="entry name" value="RlmKL-like_Mtase"/>
</dbReference>
<dbReference type="EMBL" id="BRXS01000001">
    <property type="protein sequence ID" value="GLC24014.1"/>
    <property type="molecule type" value="Genomic_DNA"/>
</dbReference>
<dbReference type="SUPFAM" id="SSF53335">
    <property type="entry name" value="S-adenosyl-L-methionine-dependent methyltransferases"/>
    <property type="match status" value="1"/>
</dbReference>
<organism evidence="6 7">
    <name type="scientific">Roseisolibacter agri</name>
    <dbReference type="NCBI Taxonomy" id="2014610"/>
    <lineage>
        <taxon>Bacteria</taxon>
        <taxon>Pseudomonadati</taxon>
        <taxon>Gemmatimonadota</taxon>
        <taxon>Gemmatimonadia</taxon>
        <taxon>Gemmatimonadales</taxon>
        <taxon>Gemmatimonadaceae</taxon>
        <taxon>Roseisolibacter</taxon>
    </lineage>
</organism>
<dbReference type="GO" id="GO:0070043">
    <property type="term" value="F:rRNA (guanine-N7-)-methyltransferase activity"/>
    <property type="evidence" value="ECO:0007669"/>
    <property type="project" value="TreeGrafter"/>
</dbReference>
<dbReference type="GO" id="GO:0008990">
    <property type="term" value="F:rRNA (guanine-N2-)-methyltransferase activity"/>
    <property type="evidence" value="ECO:0007669"/>
    <property type="project" value="TreeGrafter"/>
</dbReference>
<dbReference type="InterPro" id="IPR004114">
    <property type="entry name" value="THUMP_dom"/>
</dbReference>
<comment type="caution">
    <text evidence="6">The sequence shown here is derived from an EMBL/GenBank/DDBJ whole genome shotgun (WGS) entry which is preliminary data.</text>
</comment>
<dbReference type="InterPro" id="IPR054170">
    <property type="entry name" value="RlmL_1st"/>
</dbReference>
<evidence type="ECO:0000256" key="2">
    <source>
        <dbReference type="ARBA" id="ARBA00022679"/>
    </source>
</evidence>
<protein>
    <submittedName>
        <fullName evidence="6">RNA methyltransferase</fullName>
    </submittedName>
</protein>
<evidence type="ECO:0000313" key="7">
    <source>
        <dbReference type="Proteomes" id="UP001161325"/>
    </source>
</evidence>
<dbReference type="Pfam" id="PF01170">
    <property type="entry name" value="UPF0020"/>
    <property type="match status" value="1"/>
</dbReference>
<dbReference type="CDD" id="cd11715">
    <property type="entry name" value="THUMP_AdoMetMT"/>
    <property type="match status" value="1"/>
</dbReference>
<dbReference type="InterPro" id="IPR029063">
    <property type="entry name" value="SAM-dependent_MTases_sf"/>
</dbReference>
<feature type="domain" description="THUMP" evidence="4">
    <location>
        <begin position="69"/>
        <end position="124"/>
    </location>
</feature>